<dbReference type="PANTHER" id="PTHR42643:SF38">
    <property type="entry name" value="IONOTROPIC RECEPTOR 100A"/>
    <property type="match status" value="1"/>
</dbReference>
<evidence type="ECO:0000256" key="4">
    <source>
        <dbReference type="ARBA" id="ARBA00022989"/>
    </source>
</evidence>
<gene>
    <name evidence="10" type="primary">LOC107225514</name>
</gene>
<dbReference type="InterPro" id="IPR052192">
    <property type="entry name" value="Insect_Ionotropic_Sensory_Rcpt"/>
</dbReference>
<evidence type="ECO:0000313" key="9">
    <source>
        <dbReference type="Proteomes" id="UP000829291"/>
    </source>
</evidence>
<keyword evidence="6" id="KW-0675">Receptor</keyword>
<feature type="transmembrane region" description="Helical" evidence="8">
    <location>
        <begin position="366"/>
        <end position="383"/>
    </location>
</feature>
<proteinExistence type="predicted"/>
<evidence type="ECO:0000256" key="7">
    <source>
        <dbReference type="ARBA" id="ARBA00023180"/>
    </source>
</evidence>
<dbReference type="GeneID" id="107225514"/>
<comment type="subcellular location">
    <subcellularLocation>
        <location evidence="1">Cell membrane</location>
        <topology evidence="1">Multi-pass membrane protein</topology>
    </subcellularLocation>
</comment>
<sequence length="678" mass="77848">MDLDPAPAVSVLLLPRWLQPHMNVVDVCFGAPGDWSDILFSENMPIHGYRRTHNSLKHGIFTVIRNDFDVIPTETSAELLLRHHDHYLKTLGKPNAVVMHVDRVDDLEPIMANLKYSTWRTWRTRTRYLLIVPKTICNVADCNRMFKVIWNYWILNAVILCSSNDTEDFVKSDGVKLYTYNPYSSDHSQRWETVLQETIEVPIEPDNFNHSWHVFRKDFTEIQSLADCEVLFFDKTLNMDGYLIPISMFLIRPKILLDPYKPGIGKWIGPDGLLLRTLATKLKFNVAEVFNGEPDLYGQLLANRSYTGELKLTFYGLSNIVTDGHLMGDLPGLEMTYPHSSTGVCFASRVAGLYPQWTNIFVAQNIWIGLGLGTILITIILYLRDKSHGLMPALLNAERFILGNSIIRLPESIEYRLIFGSIFLAFIVIDGIFRGRFISILAIARRLPNLDTLEQVKAQGVEIYGYGPLVDLIDDPVLKKGYHDLRPERCLARIEQDGQQRACLAQCLTLPALTADFNMAIHKASTVIGKNYAVYISTLNWPMTDRWNFDIQKLVEAGVINKWREDLGRDMELKSWRTKRAAEQPYFRPVELDSLFSAFVILVLGLLIALISFAWEMRARRWSFRINFGKRSPISNSRYSRAGQGGGGSSLRLRDFDKLDRRSRFEKTFPRHRFRKVS</sequence>
<protein>
    <submittedName>
        <fullName evidence="10">Uncharacterized protein LOC107225514</fullName>
    </submittedName>
</protein>
<organism evidence="9 10">
    <name type="scientific">Neodiprion lecontei</name>
    <name type="common">Redheaded pine sawfly</name>
    <dbReference type="NCBI Taxonomy" id="441921"/>
    <lineage>
        <taxon>Eukaryota</taxon>
        <taxon>Metazoa</taxon>
        <taxon>Ecdysozoa</taxon>
        <taxon>Arthropoda</taxon>
        <taxon>Hexapoda</taxon>
        <taxon>Insecta</taxon>
        <taxon>Pterygota</taxon>
        <taxon>Neoptera</taxon>
        <taxon>Endopterygota</taxon>
        <taxon>Hymenoptera</taxon>
        <taxon>Tenthredinoidea</taxon>
        <taxon>Diprionidae</taxon>
        <taxon>Diprioninae</taxon>
        <taxon>Neodiprion</taxon>
    </lineage>
</organism>
<dbReference type="Proteomes" id="UP000829291">
    <property type="component" value="Chromosome 3"/>
</dbReference>
<feature type="transmembrane region" description="Helical" evidence="8">
    <location>
        <begin position="595"/>
        <end position="615"/>
    </location>
</feature>
<keyword evidence="9" id="KW-1185">Reference proteome</keyword>
<name>A0ABM3FPI9_NEOLC</name>
<accession>A0ABM3FPI9</accession>
<keyword evidence="2" id="KW-1003">Cell membrane</keyword>
<keyword evidence="5 8" id="KW-0472">Membrane</keyword>
<keyword evidence="4 8" id="KW-1133">Transmembrane helix</keyword>
<dbReference type="RefSeq" id="XP_046589921.1">
    <property type="nucleotide sequence ID" value="XM_046733965.1"/>
</dbReference>
<keyword evidence="7" id="KW-0325">Glycoprotein</keyword>
<dbReference type="PANTHER" id="PTHR42643">
    <property type="entry name" value="IONOTROPIC RECEPTOR 20A-RELATED"/>
    <property type="match status" value="1"/>
</dbReference>
<evidence type="ECO:0000313" key="10">
    <source>
        <dbReference type="RefSeq" id="XP_046589921.1"/>
    </source>
</evidence>
<evidence type="ECO:0000256" key="3">
    <source>
        <dbReference type="ARBA" id="ARBA00022692"/>
    </source>
</evidence>
<reference evidence="10" key="1">
    <citation type="submission" date="2025-08" db="UniProtKB">
        <authorList>
            <consortium name="RefSeq"/>
        </authorList>
    </citation>
    <scope>IDENTIFICATION</scope>
    <source>
        <tissue evidence="10">Thorax and Abdomen</tissue>
    </source>
</reference>
<evidence type="ECO:0000256" key="6">
    <source>
        <dbReference type="ARBA" id="ARBA00023170"/>
    </source>
</evidence>
<evidence type="ECO:0000256" key="2">
    <source>
        <dbReference type="ARBA" id="ARBA00022475"/>
    </source>
</evidence>
<keyword evidence="3 8" id="KW-0812">Transmembrane</keyword>
<evidence type="ECO:0000256" key="5">
    <source>
        <dbReference type="ARBA" id="ARBA00023136"/>
    </source>
</evidence>
<evidence type="ECO:0000256" key="8">
    <source>
        <dbReference type="SAM" id="Phobius"/>
    </source>
</evidence>
<feature type="transmembrane region" description="Helical" evidence="8">
    <location>
        <begin position="417"/>
        <end position="444"/>
    </location>
</feature>
<evidence type="ECO:0000256" key="1">
    <source>
        <dbReference type="ARBA" id="ARBA00004651"/>
    </source>
</evidence>